<proteinExistence type="predicted"/>
<accession>A0AAD5DME3</accession>
<dbReference type="Proteomes" id="UP001205105">
    <property type="component" value="Unassembled WGS sequence"/>
</dbReference>
<sequence>MEGNLFTAAPHSKLALSVKLTLDQVLGFALWHGALAAIYEPHRQACLSLGRPKAPVLTHAAPAAASKAAAKKSKSK</sequence>
<gene>
    <name evidence="1" type="ORF">COHA_007165</name>
</gene>
<reference evidence="1" key="1">
    <citation type="submission" date="2020-11" db="EMBL/GenBank/DDBJ databases">
        <title>Chlorella ohadii genome sequencing and assembly.</title>
        <authorList>
            <person name="Murik O."/>
            <person name="Treves H."/>
            <person name="Kedem I."/>
            <person name="Shotland Y."/>
            <person name="Kaplan A."/>
        </authorList>
    </citation>
    <scope>NUCLEOTIDE SEQUENCE</scope>
    <source>
        <strain evidence="1">1</strain>
    </source>
</reference>
<dbReference type="EMBL" id="JADXDR010000108">
    <property type="protein sequence ID" value="KAI7839023.1"/>
    <property type="molecule type" value="Genomic_DNA"/>
</dbReference>
<protein>
    <submittedName>
        <fullName evidence="1">Uncharacterized protein</fullName>
    </submittedName>
</protein>
<organism evidence="1 2">
    <name type="scientific">Chlorella ohadii</name>
    <dbReference type="NCBI Taxonomy" id="2649997"/>
    <lineage>
        <taxon>Eukaryota</taxon>
        <taxon>Viridiplantae</taxon>
        <taxon>Chlorophyta</taxon>
        <taxon>core chlorophytes</taxon>
        <taxon>Trebouxiophyceae</taxon>
        <taxon>Chlorellales</taxon>
        <taxon>Chlorellaceae</taxon>
        <taxon>Chlorella clade</taxon>
        <taxon>Chlorella</taxon>
    </lineage>
</organism>
<dbReference type="AlphaFoldDB" id="A0AAD5DME3"/>
<name>A0AAD5DME3_9CHLO</name>
<comment type="caution">
    <text evidence="1">The sequence shown here is derived from an EMBL/GenBank/DDBJ whole genome shotgun (WGS) entry which is preliminary data.</text>
</comment>
<keyword evidence="2" id="KW-1185">Reference proteome</keyword>
<evidence type="ECO:0000313" key="1">
    <source>
        <dbReference type="EMBL" id="KAI7839023.1"/>
    </source>
</evidence>
<evidence type="ECO:0000313" key="2">
    <source>
        <dbReference type="Proteomes" id="UP001205105"/>
    </source>
</evidence>